<proteinExistence type="inferred from homology"/>
<dbReference type="GO" id="GO:0030203">
    <property type="term" value="P:glycosaminoglycan metabolic process"/>
    <property type="evidence" value="ECO:0007669"/>
    <property type="project" value="TreeGrafter"/>
</dbReference>
<dbReference type="InterPro" id="IPR029018">
    <property type="entry name" value="Hex-like_dom2"/>
</dbReference>
<dbReference type="Gene3D" id="3.30.379.10">
    <property type="entry name" value="Chitobiase/beta-hexosaminidase domain 2-like"/>
    <property type="match status" value="1"/>
</dbReference>
<dbReference type="PIRSF" id="PIRSF001093">
    <property type="entry name" value="B-hxosamndse_ab_euk"/>
    <property type="match status" value="1"/>
</dbReference>
<dbReference type="PANTHER" id="PTHR22600:SF26">
    <property type="entry name" value="BETA-N-ACETYLHEXOSAMINIDASE"/>
    <property type="match status" value="1"/>
</dbReference>
<dbReference type="SUPFAM" id="SSF55545">
    <property type="entry name" value="beta-N-acetylhexosaminidase-like domain"/>
    <property type="match status" value="1"/>
</dbReference>
<dbReference type="GO" id="GO:0004563">
    <property type="term" value="F:beta-N-acetylhexosaminidase activity"/>
    <property type="evidence" value="ECO:0007669"/>
    <property type="project" value="UniProtKB-EC"/>
</dbReference>
<evidence type="ECO:0000259" key="10">
    <source>
        <dbReference type="Pfam" id="PF00728"/>
    </source>
</evidence>
<evidence type="ECO:0000256" key="9">
    <source>
        <dbReference type="SAM" id="SignalP"/>
    </source>
</evidence>
<evidence type="ECO:0000256" key="1">
    <source>
        <dbReference type="ARBA" id="ARBA00001231"/>
    </source>
</evidence>
<sequence length="582" mass="64777">MSFWLQAALFLLLGHRTMALLFPLPQTVTSGNTVIAIGNSLDVIFKVQGSIPEDLAAAAERAVGYVTESEHYYLSPERGKEFLLDNDLPVLTALEIILQGSDYGTIASEVSKEAGERREAYKLDIPADGGNARLTATSSLGAFRGLATFEQLFYGVPPTDDGKAADLLSPGSQEVFGQRIRYKAFSPAAPYHIEDRPAFPWRGFMLDTSRHYFSKETILRTLDAMALVKLNVFHWHMTDSQSWPLSLPGFRDLAEKGAYSARETYNEEDVGEITKYAAERGIDVVVEMDMPGHTASSHHARPELVVGYAREPWTRYAAQPPAGQLRYMEDDVTQLMVDLLGKLKAHIPSAYFATGGDEINENVYKDDDRSQATLKRKGWTLKQALNAFMGSTWQALQPKIPVVWQEMVQEHRVDSLPDNAVVLIWKSSKDVSKIAKLGHPIVHVGFDHMYLDLGGGGNIIPPLGKKEPSWHAHPFNTWYHIYSFDPYKGVKANQRHLVLGGQTVLWSETTDETNVDSKIWPRAAAIAEIYWSGGGDNGFPLDPSKALARFQDLRYRLVAKGVSATPLQPHWCAIRPGSCEFI</sequence>
<accession>A0A8K0JNK8</accession>
<dbReference type="Pfam" id="PF00728">
    <property type="entry name" value="Glyco_hydro_20"/>
    <property type="match status" value="1"/>
</dbReference>
<dbReference type="InterPro" id="IPR029019">
    <property type="entry name" value="HEX_eukaryotic_N"/>
</dbReference>
<comment type="catalytic activity">
    <reaction evidence="1 7">
        <text>Hydrolysis of terminal non-reducing N-acetyl-D-hexosamine residues in N-acetyl-beta-D-hexosaminides.</text>
        <dbReference type="EC" id="3.2.1.52"/>
    </reaction>
</comment>
<dbReference type="InterPro" id="IPR025705">
    <property type="entry name" value="Beta_hexosaminidase_sua/sub"/>
</dbReference>
<dbReference type="GO" id="GO:0005975">
    <property type="term" value="P:carbohydrate metabolic process"/>
    <property type="evidence" value="ECO:0007669"/>
    <property type="project" value="InterPro"/>
</dbReference>
<dbReference type="EMBL" id="JABELV010000109">
    <property type="protein sequence ID" value="KAG7530770.1"/>
    <property type="molecule type" value="Genomic_DNA"/>
</dbReference>
<keyword evidence="13" id="KW-1185">Reference proteome</keyword>
<protein>
    <recommendedName>
        <fullName evidence="7">Beta-hexosaminidase</fullName>
        <ecNumber evidence="7">3.2.1.52</ecNumber>
    </recommendedName>
</protein>
<dbReference type="PANTHER" id="PTHR22600">
    <property type="entry name" value="BETA-HEXOSAMINIDASE"/>
    <property type="match status" value="1"/>
</dbReference>
<comment type="similarity">
    <text evidence="2 7">Belongs to the glycosyl hydrolase 20 family.</text>
</comment>
<feature type="domain" description="Beta-hexosaminidase eukaryotic type N-terminal" evidence="11">
    <location>
        <begin position="21"/>
        <end position="152"/>
    </location>
</feature>
<evidence type="ECO:0000256" key="7">
    <source>
        <dbReference type="PIRNR" id="PIRNR001093"/>
    </source>
</evidence>
<comment type="caution">
    <text evidence="12">The sequence shown here is derived from an EMBL/GenBank/DDBJ whole genome shotgun (WGS) entry which is preliminary data.</text>
</comment>
<dbReference type="Gene3D" id="3.20.20.80">
    <property type="entry name" value="Glycosidases"/>
    <property type="match status" value="1"/>
</dbReference>
<evidence type="ECO:0000259" key="11">
    <source>
        <dbReference type="Pfam" id="PF14845"/>
    </source>
</evidence>
<dbReference type="GO" id="GO:0016020">
    <property type="term" value="C:membrane"/>
    <property type="evidence" value="ECO:0007669"/>
    <property type="project" value="TreeGrafter"/>
</dbReference>
<gene>
    <name evidence="12" type="ORF">FFLO_04812</name>
</gene>
<dbReference type="AlphaFoldDB" id="A0A8K0JNK8"/>
<evidence type="ECO:0000256" key="6">
    <source>
        <dbReference type="ARBA" id="ARBA00023295"/>
    </source>
</evidence>
<keyword evidence="4 7" id="KW-0378">Hydrolase</keyword>
<dbReference type="Proteomes" id="UP000812966">
    <property type="component" value="Unassembled WGS sequence"/>
</dbReference>
<evidence type="ECO:0000256" key="2">
    <source>
        <dbReference type="ARBA" id="ARBA00006285"/>
    </source>
</evidence>
<dbReference type="PRINTS" id="PR00738">
    <property type="entry name" value="GLHYDRLASE20"/>
</dbReference>
<dbReference type="FunFam" id="3.20.20.80:FF:000063">
    <property type="entry name" value="Beta-hexosaminidase"/>
    <property type="match status" value="1"/>
</dbReference>
<dbReference type="EC" id="3.2.1.52" evidence="7"/>
<dbReference type="Pfam" id="PF14845">
    <property type="entry name" value="Glycohydro_20b2"/>
    <property type="match status" value="1"/>
</dbReference>
<evidence type="ECO:0000256" key="8">
    <source>
        <dbReference type="PIRSR" id="PIRSR001093-1"/>
    </source>
</evidence>
<feature type="signal peptide" evidence="9">
    <location>
        <begin position="1"/>
        <end position="19"/>
    </location>
</feature>
<keyword evidence="5" id="KW-0325">Glycoprotein</keyword>
<feature type="active site" description="Proton donor" evidence="8">
    <location>
        <position position="358"/>
    </location>
</feature>
<feature type="domain" description="Glycoside hydrolase family 20 catalytic" evidence="10">
    <location>
        <begin position="199"/>
        <end position="533"/>
    </location>
</feature>
<keyword evidence="3 9" id="KW-0732">Signal</keyword>
<evidence type="ECO:0000256" key="4">
    <source>
        <dbReference type="ARBA" id="ARBA00022801"/>
    </source>
</evidence>
<evidence type="ECO:0000256" key="5">
    <source>
        <dbReference type="ARBA" id="ARBA00023180"/>
    </source>
</evidence>
<keyword evidence="6 7" id="KW-0326">Glycosidase</keyword>
<dbReference type="InterPro" id="IPR015883">
    <property type="entry name" value="Glyco_hydro_20_cat"/>
</dbReference>
<dbReference type="InterPro" id="IPR017853">
    <property type="entry name" value="GH"/>
</dbReference>
<organism evidence="12 13">
    <name type="scientific">Filobasidium floriforme</name>
    <dbReference type="NCBI Taxonomy" id="5210"/>
    <lineage>
        <taxon>Eukaryota</taxon>
        <taxon>Fungi</taxon>
        <taxon>Dikarya</taxon>
        <taxon>Basidiomycota</taxon>
        <taxon>Agaricomycotina</taxon>
        <taxon>Tremellomycetes</taxon>
        <taxon>Filobasidiales</taxon>
        <taxon>Filobasidiaceae</taxon>
        <taxon>Filobasidium</taxon>
    </lineage>
</organism>
<dbReference type="SUPFAM" id="SSF51445">
    <property type="entry name" value="(Trans)glycosidases"/>
    <property type="match status" value="1"/>
</dbReference>
<name>A0A8K0JNK8_9TREE</name>
<feature type="chain" id="PRO_5035422442" description="Beta-hexosaminidase" evidence="9">
    <location>
        <begin position="20"/>
        <end position="582"/>
    </location>
</feature>
<evidence type="ECO:0000313" key="13">
    <source>
        <dbReference type="Proteomes" id="UP000812966"/>
    </source>
</evidence>
<evidence type="ECO:0000313" key="12">
    <source>
        <dbReference type="EMBL" id="KAG7530770.1"/>
    </source>
</evidence>
<evidence type="ECO:0000256" key="3">
    <source>
        <dbReference type="ARBA" id="ARBA00022729"/>
    </source>
</evidence>
<reference evidence="12" key="1">
    <citation type="submission" date="2020-04" db="EMBL/GenBank/DDBJ databases">
        <title>Analysis of mating type loci in Filobasidium floriforme.</title>
        <authorList>
            <person name="Nowrousian M."/>
        </authorList>
    </citation>
    <scope>NUCLEOTIDE SEQUENCE</scope>
    <source>
        <strain evidence="12">CBS 6242</strain>
    </source>
</reference>